<evidence type="ECO:0000313" key="2">
    <source>
        <dbReference type="EMBL" id="PVY61781.1"/>
    </source>
</evidence>
<protein>
    <submittedName>
        <fullName evidence="2">Uncharacterized protein</fullName>
    </submittedName>
</protein>
<feature type="compositionally biased region" description="Polar residues" evidence="1">
    <location>
        <begin position="109"/>
        <end position="123"/>
    </location>
</feature>
<evidence type="ECO:0000256" key="1">
    <source>
        <dbReference type="SAM" id="MobiDB-lite"/>
    </source>
</evidence>
<gene>
    <name evidence="2" type="ORF">C7440_2514</name>
</gene>
<accession>A0A2U1CLB4</accession>
<proteinExistence type="predicted"/>
<dbReference type="AlphaFoldDB" id="A0A2U1CLB4"/>
<keyword evidence="3" id="KW-1185">Reference proteome</keyword>
<comment type="caution">
    <text evidence="2">The sequence shown here is derived from an EMBL/GenBank/DDBJ whole genome shotgun (WGS) entry which is preliminary data.</text>
</comment>
<feature type="region of interest" description="Disordered" evidence="1">
    <location>
        <begin position="104"/>
        <end position="123"/>
    </location>
</feature>
<dbReference type="OrthoDB" id="9134346at2"/>
<dbReference type="Proteomes" id="UP000246145">
    <property type="component" value="Unassembled WGS sequence"/>
</dbReference>
<evidence type="ECO:0000313" key="3">
    <source>
        <dbReference type="Proteomes" id="UP000246145"/>
    </source>
</evidence>
<dbReference type="EMBL" id="QEKO01000003">
    <property type="protein sequence ID" value="PVY61781.1"/>
    <property type="molecule type" value="Genomic_DNA"/>
</dbReference>
<name>A0A2U1CLB4_9BURK</name>
<sequence>MYKTRLAIFNHQCQEIIVVPLDCSFEERPAWQRKKALDDLRKSTVKAGLVAPVAAVWRVGSKLRFVAPNEWHPFLGTLTWNTIISNLSFAIDCHEDSSRFRLEQVAPAQETQASSSPTTGPRA</sequence>
<reference evidence="2 3" key="1">
    <citation type="submission" date="2018-04" db="EMBL/GenBank/DDBJ databases">
        <title>Genomic Encyclopedia of Type Strains, Phase IV (KMG-IV): sequencing the most valuable type-strain genomes for metagenomic binning, comparative biology and taxonomic classification.</title>
        <authorList>
            <person name="Goeker M."/>
        </authorList>
    </citation>
    <scope>NUCLEOTIDE SEQUENCE [LARGE SCALE GENOMIC DNA]</scope>
    <source>
        <strain evidence="2 3">DSM 10065</strain>
    </source>
</reference>
<dbReference type="RefSeq" id="WP_116518789.1">
    <property type="nucleotide sequence ID" value="NZ_JACCEX010000003.1"/>
</dbReference>
<organism evidence="2 3">
    <name type="scientific">Pusillimonas noertemannii</name>
    <dbReference type="NCBI Taxonomy" id="305977"/>
    <lineage>
        <taxon>Bacteria</taxon>
        <taxon>Pseudomonadati</taxon>
        <taxon>Pseudomonadota</taxon>
        <taxon>Betaproteobacteria</taxon>
        <taxon>Burkholderiales</taxon>
        <taxon>Alcaligenaceae</taxon>
        <taxon>Pusillimonas</taxon>
    </lineage>
</organism>